<dbReference type="InterPro" id="IPR016137">
    <property type="entry name" value="RGS"/>
</dbReference>
<dbReference type="Pfam" id="PF00615">
    <property type="entry name" value="RGS"/>
    <property type="match status" value="1"/>
</dbReference>
<reference evidence="7 8" key="1">
    <citation type="submission" date="2016-07" db="EMBL/GenBank/DDBJ databases">
        <title>Pervasive Adenine N6-methylation of Active Genes in Fungi.</title>
        <authorList>
            <consortium name="DOE Joint Genome Institute"/>
            <person name="Mondo S.J."/>
            <person name="Dannebaum R.O."/>
            <person name="Kuo R.C."/>
            <person name="Labutti K."/>
            <person name="Haridas S."/>
            <person name="Kuo A."/>
            <person name="Salamov A."/>
            <person name="Ahrendt S.R."/>
            <person name="Lipzen A."/>
            <person name="Sullivan W."/>
            <person name="Andreopoulos W.B."/>
            <person name="Clum A."/>
            <person name="Lindquist E."/>
            <person name="Daum C."/>
            <person name="Ramamoorthy G.K."/>
            <person name="Gryganskyi A."/>
            <person name="Culley D."/>
            <person name="Magnuson J.K."/>
            <person name="James T.Y."/>
            <person name="O'Malley M.A."/>
            <person name="Stajich J.E."/>
            <person name="Spatafora J.W."/>
            <person name="Visel A."/>
            <person name="Grigoriev I.V."/>
        </authorList>
    </citation>
    <scope>NUCLEOTIDE SEQUENCE [LARGE SCALE GENOMIC DNA]</scope>
    <source>
        <strain evidence="7 8">62-1032</strain>
    </source>
</reference>
<protein>
    <submittedName>
        <fullName evidence="7">PXA domain-domain-containing protein</fullName>
    </submittedName>
</protein>
<dbReference type="GO" id="GO:0035091">
    <property type="term" value="F:phosphatidylinositol binding"/>
    <property type="evidence" value="ECO:0007669"/>
    <property type="project" value="InterPro"/>
</dbReference>
<dbReference type="Gene3D" id="3.30.1520.10">
    <property type="entry name" value="Phox-like domain"/>
    <property type="match status" value="1"/>
</dbReference>
<evidence type="ECO:0000313" key="8">
    <source>
        <dbReference type="Proteomes" id="UP000193467"/>
    </source>
</evidence>
<evidence type="ECO:0000256" key="1">
    <source>
        <dbReference type="ARBA" id="ARBA00010883"/>
    </source>
</evidence>
<comment type="similarity">
    <text evidence="1">Belongs to the sorting nexin family.</text>
</comment>
<dbReference type="PANTHER" id="PTHR22775:SF3">
    <property type="entry name" value="SORTING NEXIN-13"/>
    <property type="match status" value="1"/>
</dbReference>
<feature type="domain" description="PXA" evidence="6">
    <location>
        <begin position="144"/>
        <end position="337"/>
    </location>
</feature>
<feature type="compositionally biased region" description="Low complexity" evidence="2">
    <location>
        <begin position="361"/>
        <end position="373"/>
    </location>
</feature>
<dbReference type="Gene3D" id="1.10.167.10">
    <property type="entry name" value="Regulator of G-protein Signalling 4, domain 2"/>
    <property type="match status" value="1"/>
</dbReference>
<dbReference type="InterPro" id="IPR036305">
    <property type="entry name" value="RGS_sf"/>
</dbReference>
<organism evidence="7 8">
    <name type="scientific">Leucosporidium creatinivorum</name>
    <dbReference type="NCBI Taxonomy" id="106004"/>
    <lineage>
        <taxon>Eukaryota</taxon>
        <taxon>Fungi</taxon>
        <taxon>Dikarya</taxon>
        <taxon>Basidiomycota</taxon>
        <taxon>Pucciniomycotina</taxon>
        <taxon>Microbotryomycetes</taxon>
        <taxon>Leucosporidiales</taxon>
        <taxon>Leucosporidium</taxon>
    </lineage>
</organism>
<dbReference type="PROSITE" id="PS50132">
    <property type="entry name" value="RGS"/>
    <property type="match status" value="1"/>
</dbReference>
<feature type="compositionally biased region" description="Polar residues" evidence="2">
    <location>
        <begin position="893"/>
        <end position="915"/>
    </location>
</feature>
<dbReference type="SMART" id="SM00313">
    <property type="entry name" value="PXA"/>
    <property type="match status" value="1"/>
</dbReference>
<feature type="domain" description="RGS" evidence="4">
    <location>
        <begin position="491"/>
        <end position="636"/>
    </location>
</feature>
<feature type="domain" description="PX" evidence="5">
    <location>
        <begin position="1050"/>
        <end position="1168"/>
    </location>
</feature>
<evidence type="ECO:0000256" key="2">
    <source>
        <dbReference type="SAM" id="MobiDB-lite"/>
    </source>
</evidence>
<dbReference type="EMBL" id="MCGR01000052">
    <property type="protein sequence ID" value="ORY72392.1"/>
    <property type="molecule type" value="Genomic_DNA"/>
</dbReference>
<feature type="region of interest" description="Disordered" evidence="2">
    <location>
        <begin position="889"/>
        <end position="962"/>
    </location>
</feature>
<dbReference type="SMART" id="SM00312">
    <property type="entry name" value="PX"/>
    <property type="match status" value="1"/>
</dbReference>
<feature type="transmembrane region" description="Helical" evidence="3">
    <location>
        <begin position="12"/>
        <end position="32"/>
    </location>
</feature>
<dbReference type="Pfam" id="PF00787">
    <property type="entry name" value="PX"/>
    <property type="match status" value="1"/>
</dbReference>
<evidence type="ECO:0000259" key="5">
    <source>
        <dbReference type="PROSITE" id="PS50195"/>
    </source>
</evidence>
<sequence length="1443" mass="157295">MSAKSASVPSRVSYGAAAALLLLSALVASLSSRIHLNPFALLVFSPILLLGSALVFVLVDLYATWYIGRKVLQRLVEPSTGTTSWSSPAAADGPAAASTTYEAHRRPIPPLIFTSPAAWSVTQTRASWEAASASSSRAPLPGAPPAVSTSLDHLFDLIIRDFVKKWYSNISDSPAFPNAVERTIRETLGSLVSRVGGVDWSDVLVGQILPLVTDHVDTFRTAEQALRGQDLSTQLTESDELDLFLASRYASETKSGKLHQAVDVASPNSRPAEEAWLSGLVGRVLPFILPERELESGAVRTIVRELVACAVVLPIIEMMSDPDFWNKMIDEKAGDAIRDQKMVTQFREALDAQGSALTSTSIVVSPSPSTTSLPPLPTKRARRTEEISVRTPTKQFESWVRGIGRCSNLADARRLRSDVSGQIRKVRASIDGRPLDELVDGVKVADWLSFIERLYAAKRKADKRIAELGGMGSSRDSMISTPPHCPAPRITLRTILLQPTSLGHFMEFQDRRQRSLRLQFWLLVEGLKDPLEDGADDDGFAAALPPPSAATIATTREDVKMIWEAYFSRSNTLNSNQKYLRTIKAFVERPETDSVSAQELRQVRRAVFATQHDVFVEMEEEDFPEFVKSDLYFKAVADLPKPPPNQLSASTADLPSAGLSPLTRPRAPSNPQTPPTRPPPQHLPRSASPPPRPSSPAPFSKALQPQLTLQRTDTAPPQVTFRAAFDQGRQRPVITRRSGSEGATGPADAGGLFGDGSSSLFGDHPSEPTVRKTSITSLDSGGGFPDRRRSAMADSLEFLMGSPGAQDDFRSPLFGDEGPAEGERRDSGGLEDEDYVQVQTIEAIQDALTSILASDAKGSSQAHHRSTTSLVGLNNDAFVGGRKVSGELGISKLSPTRSRTSTADSPSASHATLTPTDRIPPGSSGKSSVLIEESTRRRHKGVFDDDEDMDEVEPEDLDPDFDPKSIVLAAPGDLQLPVEIARLASTLEKLRNQEAVVGALIRKAELTGIASELKILIKSRESLRREMRALAFQKSQYESQESENKLVPGRTSVTISGTTIGQQADGQSFQLYLVEVHQLASDGTFGSGWIVTRRYSEFATLHAGLRERYVAARSLDFPGKRLVSSYSEGFIEQRRLGLEKYLKALVLIPVICQSNELRSFLSQQNISLPSLDHDTSKRPSVFPGQSLVRSFYRSVTSGIDDMLGTGTSSMMDTIIQRLSQQAAELSGIGGSGVQDEDLVGQLLADGSTNGRSDAIPVDLRVEGGEGLTYFTKPICDLFVTVFELKEKNNWLRRQAILIILQQILGGTIERKFRDAIGMLFGANQLVGYISALKNGLWPGGQLKPKELPRTAVQKAATRDSAHRKLSALMPDVAANLIGRANARQGARRLFAVLQNRRLNRHLIYSVIDEIFLVLFPELAQHPPVGRPLPTSFSTSASQHARRS</sequence>
<feature type="transmembrane region" description="Helical" evidence="3">
    <location>
        <begin position="39"/>
        <end position="65"/>
    </location>
</feature>
<evidence type="ECO:0000259" key="6">
    <source>
        <dbReference type="PROSITE" id="PS51207"/>
    </source>
</evidence>
<gene>
    <name evidence="7" type="ORF">BCR35DRAFT_354391</name>
</gene>
<name>A0A1Y2ELG4_9BASI</name>
<dbReference type="InterPro" id="IPR044926">
    <property type="entry name" value="RGS_subdomain_2"/>
</dbReference>
<evidence type="ECO:0000259" key="4">
    <source>
        <dbReference type="PROSITE" id="PS50132"/>
    </source>
</evidence>
<dbReference type="Proteomes" id="UP000193467">
    <property type="component" value="Unassembled WGS sequence"/>
</dbReference>
<dbReference type="Pfam" id="PF02194">
    <property type="entry name" value="PXA"/>
    <property type="match status" value="1"/>
</dbReference>
<feature type="compositionally biased region" description="Pro residues" evidence="2">
    <location>
        <begin position="671"/>
        <end position="696"/>
    </location>
</feature>
<proteinExistence type="inferred from homology"/>
<feature type="region of interest" description="Disordered" evidence="2">
    <location>
        <begin position="361"/>
        <end position="387"/>
    </location>
</feature>
<evidence type="ECO:0000256" key="3">
    <source>
        <dbReference type="SAM" id="Phobius"/>
    </source>
</evidence>
<dbReference type="SUPFAM" id="SSF48097">
    <property type="entry name" value="Regulator of G-protein signaling, RGS"/>
    <property type="match status" value="1"/>
</dbReference>
<accession>A0A1Y2ELG4</accession>
<dbReference type="SMART" id="SM00315">
    <property type="entry name" value="RGS"/>
    <property type="match status" value="1"/>
</dbReference>
<comment type="caution">
    <text evidence="7">The sequence shown here is derived from an EMBL/GenBank/DDBJ whole genome shotgun (WGS) entry which is preliminary data.</text>
</comment>
<feature type="region of interest" description="Disordered" evidence="2">
    <location>
        <begin position="643"/>
        <end position="700"/>
    </location>
</feature>
<dbReference type="STRING" id="106004.A0A1Y2ELG4"/>
<dbReference type="InterPro" id="IPR001683">
    <property type="entry name" value="PX_dom"/>
</dbReference>
<dbReference type="SUPFAM" id="SSF64268">
    <property type="entry name" value="PX domain"/>
    <property type="match status" value="1"/>
</dbReference>
<feature type="region of interest" description="Disordered" evidence="2">
    <location>
        <begin position="722"/>
        <end position="749"/>
    </location>
</feature>
<dbReference type="InterPro" id="IPR013937">
    <property type="entry name" value="Sorting_nexin_C"/>
</dbReference>
<dbReference type="InterPro" id="IPR036871">
    <property type="entry name" value="PX_dom_sf"/>
</dbReference>
<feature type="compositionally biased region" description="Acidic residues" evidence="2">
    <location>
        <begin position="944"/>
        <end position="960"/>
    </location>
</feature>
<dbReference type="PROSITE" id="PS51207">
    <property type="entry name" value="PXA"/>
    <property type="match status" value="1"/>
</dbReference>
<dbReference type="OrthoDB" id="120967at2759"/>
<evidence type="ECO:0000313" key="7">
    <source>
        <dbReference type="EMBL" id="ORY72392.1"/>
    </source>
</evidence>
<keyword evidence="3" id="KW-0812">Transmembrane</keyword>
<dbReference type="InParanoid" id="A0A1Y2ELG4"/>
<keyword evidence="3" id="KW-1133">Transmembrane helix</keyword>
<keyword evidence="8" id="KW-1185">Reference proteome</keyword>
<dbReference type="InterPro" id="IPR003114">
    <property type="entry name" value="Phox_assoc"/>
</dbReference>
<dbReference type="PANTHER" id="PTHR22775">
    <property type="entry name" value="SORTING NEXIN"/>
    <property type="match status" value="1"/>
</dbReference>
<feature type="region of interest" description="Disordered" evidence="2">
    <location>
        <begin position="802"/>
        <end position="831"/>
    </location>
</feature>
<dbReference type="Pfam" id="PF08628">
    <property type="entry name" value="Nexin_C"/>
    <property type="match status" value="1"/>
</dbReference>
<dbReference type="PROSITE" id="PS50195">
    <property type="entry name" value="PX"/>
    <property type="match status" value="1"/>
</dbReference>
<keyword evidence="3" id="KW-0472">Membrane</keyword>
<feature type="region of interest" description="Disordered" evidence="2">
    <location>
        <begin position="765"/>
        <end position="785"/>
    </location>
</feature>
<dbReference type="FunCoup" id="A0A1Y2ELG4">
    <property type="interactions" value="362"/>
</dbReference>